<keyword evidence="2" id="KW-0479">Metal-binding</keyword>
<dbReference type="GO" id="GO:0016787">
    <property type="term" value="F:hydrolase activity"/>
    <property type="evidence" value="ECO:0007669"/>
    <property type="project" value="InterPro"/>
</dbReference>
<dbReference type="InterPro" id="IPR044929">
    <property type="entry name" value="DNA/RNA_non-sp_Endonuclease_sf"/>
</dbReference>
<comment type="caution">
    <text evidence="5">The sequence shown here is derived from an EMBL/GenBank/DDBJ whole genome shotgun (WGS) entry which is preliminary data.</text>
</comment>
<feature type="domain" description="ENPP1-3/EXOG-like endonuclease/phosphodiesterase" evidence="3">
    <location>
        <begin position="65"/>
        <end position="291"/>
    </location>
</feature>
<keyword evidence="6" id="KW-1185">Reference proteome</keyword>
<accession>A0A1E2V668</accession>
<dbReference type="SMART" id="SM00477">
    <property type="entry name" value="NUC"/>
    <property type="match status" value="1"/>
</dbReference>
<reference evidence="5 6" key="1">
    <citation type="submission" date="2016-08" db="EMBL/GenBank/DDBJ databases">
        <authorList>
            <person name="Seilhamer J.J."/>
        </authorList>
    </citation>
    <scope>NUCLEOTIDE SEQUENCE [LARGE SCALE GENOMIC DNA]</scope>
    <source>
        <strain evidence="5 6">PH27A</strain>
    </source>
</reference>
<evidence type="ECO:0008006" key="7">
    <source>
        <dbReference type="Google" id="ProtNLM"/>
    </source>
</evidence>
<dbReference type="InterPro" id="IPR040255">
    <property type="entry name" value="Non-specific_endonuclease"/>
</dbReference>
<dbReference type="InterPro" id="IPR001604">
    <property type="entry name" value="Endo_G_ENPP1-like_dom"/>
</dbReference>
<evidence type="ECO:0000259" key="4">
    <source>
        <dbReference type="SMART" id="SM00892"/>
    </source>
</evidence>
<evidence type="ECO:0000256" key="2">
    <source>
        <dbReference type="PIRSR" id="PIRSR640255-2"/>
    </source>
</evidence>
<dbReference type="PANTHER" id="PTHR13966:SF5">
    <property type="entry name" value="ENDONUCLEASE G, MITOCHONDRIAL"/>
    <property type="match status" value="1"/>
</dbReference>
<dbReference type="AlphaFoldDB" id="A0A1E2V668"/>
<dbReference type="Pfam" id="PF01223">
    <property type="entry name" value="Endonuclease_NS"/>
    <property type="match status" value="1"/>
</dbReference>
<organism evidence="5 6">
    <name type="scientific">Terasakiispira papahanaumokuakeensis</name>
    <dbReference type="NCBI Taxonomy" id="197479"/>
    <lineage>
        <taxon>Bacteria</taxon>
        <taxon>Pseudomonadati</taxon>
        <taxon>Pseudomonadota</taxon>
        <taxon>Gammaproteobacteria</taxon>
        <taxon>Oceanospirillales</taxon>
        <taxon>Terasakiispira</taxon>
    </lineage>
</organism>
<evidence type="ECO:0000313" key="5">
    <source>
        <dbReference type="EMBL" id="ODC02474.1"/>
    </source>
</evidence>
<dbReference type="InterPro" id="IPR044925">
    <property type="entry name" value="His-Me_finger_sf"/>
</dbReference>
<dbReference type="EMBL" id="MDTQ01000001">
    <property type="protein sequence ID" value="ODC02474.1"/>
    <property type="molecule type" value="Genomic_DNA"/>
</dbReference>
<feature type="domain" description="DNA/RNA non-specific endonuclease/pyrophosphatase/phosphodiesterase" evidence="4">
    <location>
        <begin position="64"/>
        <end position="291"/>
    </location>
</feature>
<proteinExistence type="predicted"/>
<evidence type="ECO:0000259" key="3">
    <source>
        <dbReference type="SMART" id="SM00477"/>
    </source>
</evidence>
<dbReference type="STRING" id="197479.BFW38_01845"/>
<gene>
    <name evidence="5" type="ORF">BFW38_01845</name>
</gene>
<evidence type="ECO:0000313" key="6">
    <source>
        <dbReference type="Proteomes" id="UP000094291"/>
    </source>
</evidence>
<dbReference type="GO" id="GO:0046872">
    <property type="term" value="F:metal ion binding"/>
    <property type="evidence" value="ECO:0007669"/>
    <property type="project" value="UniProtKB-KW"/>
</dbReference>
<dbReference type="OrthoDB" id="9811262at2"/>
<dbReference type="Proteomes" id="UP000094291">
    <property type="component" value="Unassembled WGS sequence"/>
</dbReference>
<protein>
    <recommendedName>
        <fullName evidence="7">Endonuclease</fullName>
    </recommendedName>
</protein>
<dbReference type="GO" id="GO:0003676">
    <property type="term" value="F:nucleic acid binding"/>
    <property type="evidence" value="ECO:0007669"/>
    <property type="project" value="InterPro"/>
</dbReference>
<evidence type="ECO:0000256" key="1">
    <source>
        <dbReference type="PIRSR" id="PIRSR640255-1"/>
    </source>
</evidence>
<dbReference type="InterPro" id="IPR020821">
    <property type="entry name" value="ENPP1-3/EXOG-like_nuc-like"/>
</dbReference>
<sequence>MKIVRPALRALFWGRRRLMVWALAVLFGSLGYWQETRWREQQSFAGLPAMTDWKDWRQWHRVLRNPGFMVGYSDIRGLPLWAIYQLTPVSDNHSGIGARPSRFASDWRALVPVTHEAYSHSGYDRGHMAPNYAIASLYGREAQVSTFTMTNIAPQKPDLNRQWWQRLEEVAIDRLAPMQGELWVITGPIFDDQPQRLPIQHQCDLNVMVEHFTLHRMGECLGSGWRVEIPDAFFKIFLVPGRGPGLEGMKALAFIVPQDVNGQAPLARYHVSIDDIEARVGLDFFPELPPDMARTLEASDSLEGWHPEQWSQIKGRFSR</sequence>
<dbReference type="SUPFAM" id="SSF54060">
    <property type="entry name" value="His-Me finger endonucleases"/>
    <property type="match status" value="1"/>
</dbReference>
<dbReference type="RefSeq" id="WP_068996859.1">
    <property type="nucleotide sequence ID" value="NZ_MDTQ01000001.1"/>
</dbReference>
<dbReference type="GO" id="GO:0004519">
    <property type="term" value="F:endonuclease activity"/>
    <property type="evidence" value="ECO:0007669"/>
    <property type="project" value="TreeGrafter"/>
</dbReference>
<dbReference type="PANTHER" id="PTHR13966">
    <property type="entry name" value="ENDONUCLEASE RELATED"/>
    <property type="match status" value="1"/>
</dbReference>
<dbReference type="Gene3D" id="3.40.570.10">
    <property type="entry name" value="Extracellular Endonuclease, subunit A"/>
    <property type="match status" value="1"/>
</dbReference>
<feature type="binding site" evidence="2">
    <location>
        <position position="160"/>
    </location>
    <ligand>
        <name>Mg(2+)</name>
        <dbReference type="ChEBI" id="CHEBI:18420"/>
        <note>catalytic</note>
    </ligand>
</feature>
<feature type="active site" description="Proton acceptor" evidence="1">
    <location>
        <position position="127"/>
    </location>
</feature>
<name>A0A1E2V668_9GAMM</name>
<dbReference type="SMART" id="SM00892">
    <property type="entry name" value="Endonuclease_NS"/>
    <property type="match status" value="1"/>
</dbReference>